<dbReference type="Proteomes" id="UP000037136">
    <property type="component" value="Unassembled WGS sequence"/>
</dbReference>
<evidence type="ECO:0000313" key="1">
    <source>
        <dbReference type="EMBL" id="PFH59642.1"/>
    </source>
</evidence>
<keyword evidence="2" id="KW-1185">Reference proteome</keyword>
<comment type="caution">
    <text evidence="1">The sequence shown here is derived from an EMBL/GenBank/DDBJ whole genome shotgun (WGS) entry which is preliminary data.</text>
</comment>
<reference evidence="1 2" key="1">
    <citation type="journal article" date="2015" name="BMC Genomics">
        <title>Gene expression during zombie ant biting behavior reflects the complexity underlying fungal parasitic behavioral manipulation.</title>
        <authorList>
            <person name="de Bekker C."/>
            <person name="Ohm R.A."/>
            <person name="Loreto R.G."/>
            <person name="Sebastian A."/>
            <person name="Albert I."/>
            <person name="Merrow M."/>
            <person name="Brachmann A."/>
            <person name="Hughes D.P."/>
        </authorList>
    </citation>
    <scope>NUCLEOTIDE SEQUENCE [LARGE SCALE GENOMIC DNA]</scope>
    <source>
        <strain evidence="1 2">SC16a</strain>
    </source>
</reference>
<accession>A0A2A9PFF1</accession>
<proteinExistence type="predicted"/>
<evidence type="ECO:0000313" key="2">
    <source>
        <dbReference type="Proteomes" id="UP000037136"/>
    </source>
</evidence>
<protein>
    <submittedName>
        <fullName evidence="1">Uncharacterized protein</fullName>
    </submittedName>
</protein>
<name>A0A2A9PFF1_OPHUN</name>
<sequence>MVTAAAVTGFRYLAQQSPSAAAVRGAHTYLGRYLPTYLLKREIGPCVKIGSCLCMYERGEDLLSSSLLPGVADEAQPKAKTAAARGFPHHDPGHEALRPAQKLMSSPDEQNLQLFTTSSHTKPALRALVPSREGVVELLMSPAILQALPTRRPLSAA</sequence>
<dbReference type="AlphaFoldDB" id="A0A2A9PFF1"/>
<gene>
    <name evidence="1" type="ORF">XA68_12078</name>
</gene>
<organism evidence="1 2">
    <name type="scientific">Ophiocordyceps unilateralis</name>
    <name type="common">Zombie-ant fungus</name>
    <name type="synonym">Torrubia unilateralis</name>
    <dbReference type="NCBI Taxonomy" id="268505"/>
    <lineage>
        <taxon>Eukaryota</taxon>
        <taxon>Fungi</taxon>
        <taxon>Dikarya</taxon>
        <taxon>Ascomycota</taxon>
        <taxon>Pezizomycotina</taxon>
        <taxon>Sordariomycetes</taxon>
        <taxon>Hypocreomycetidae</taxon>
        <taxon>Hypocreales</taxon>
        <taxon>Ophiocordycipitaceae</taxon>
        <taxon>Ophiocordyceps</taxon>
    </lineage>
</organism>
<reference evidence="1 2" key="2">
    <citation type="journal article" date="2017" name="Sci. Rep.">
        <title>Ant-infecting Ophiocordyceps genomes reveal a high diversity of potential behavioral manipulation genes and a possible major role for enterotoxins.</title>
        <authorList>
            <person name="de Bekker C."/>
            <person name="Ohm R.A."/>
            <person name="Evans H.C."/>
            <person name="Brachmann A."/>
            <person name="Hughes D.P."/>
        </authorList>
    </citation>
    <scope>NUCLEOTIDE SEQUENCE [LARGE SCALE GENOMIC DNA]</scope>
    <source>
        <strain evidence="1 2">SC16a</strain>
    </source>
</reference>
<dbReference type="EMBL" id="LAZP02000184">
    <property type="protein sequence ID" value="PFH59642.1"/>
    <property type="molecule type" value="Genomic_DNA"/>
</dbReference>